<dbReference type="InterPro" id="IPR039421">
    <property type="entry name" value="Type_1_exporter"/>
</dbReference>
<dbReference type="SMART" id="SM00382">
    <property type="entry name" value="AAA"/>
    <property type="match status" value="1"/>
</dbReference>
<feature type="domain" description="ABC transporter" evidence="8">
    <location>
        <begin position="340"/>
        <end position="574"/>
    </location>
</feature>
<dbReference type="InterPro" id="IPR011527">
    <property type="entry name" value="ABC1_TM_dom"/>
</dbReference>
<evidence type="ECO:0000256" key="7">
    <source>
        <dbReference type="SAM" id="Phobius"/>
    </source>
</evidence>
<dbReference type="InterPro" id="IPR003593">
    <property type="entry name" value="AAA+_ATPase"/>
</dbReference>
<dbReference type="RefSeq" id="WP_058918668.1">
    <property type="nucleotide sequence ID" value="NZ_JBHSQC010000008.1"/>
</dbReference>
<keyword evidence="4 10" id="KW-0067">ATP-binding</keyword>
<evidence type="ECO:0000256" key="2">
    <source>
        <dbReference type="ARBA" id="ARBA00022692"/>
    </source>
</evidence>
<dbReference type="CDD" id="cd18544">
    <property type="entry name" value="ABC_6TM_TmrA_like"/>
    <property type="match status" value="1"/>
</dbReference>
<dbReference type="Gene3D" id="1.20.1560.10">
    <property type="entry name" value="ABC transporter type 1, transmembrane domain"/>
    <property type="match status" value="1"/>
</dbReference>
<sequence>MKTIKMLWSYSMIKKWHFLIGMVLLVLAVATDLAGPLIIRRVIDDIIAPSLKGTLDVNLLIQFLGLFLGLAVLTAIFRYLSFLALTIGANTVIRSMRDELYDHVQHLPIHFFDNLAAGKVVSRITNDTEQLRIFYVIAVGQMLTNFCYLIGIYVALGRLNPVYGLAALALVPVFIFWAVIYQKYAAPYNKKIRHLIGEVNGKLNESIQGMSIIQAFQQETTIEKEFDETNEEWFDYSQKFTMLDSIASYSFVEVIKNFSLLLLVLYFGRGYLAGSLVVSVGLLYVFVDYTTRLFQPIQGIVSQWAYLQTALVSAERIFELRETPMEVEEKKELILTKGEVTFDHVSFAYEEEKYVLNDISFTTKQGETVALVGHTGSGKSSIMNLLFRFYDPAKGAIYLDSVATTSVSRKSVRKQMGIVLQDPYLFKGTIASNVSLGNKEITRERVRQAIEAVGGDILLQNMPQGIDEPVVDKGATLSSGQRQLISFARALAFDPAILILDEATSNIDTETEEMIQHAMSVVKEGRTTFIIAHRLSTIQYADQILVMDKGMIAERGTHESLLKLNGQYAQMYRTQAKQKKA</sequence>
<keyword evidence="3" id="KW-0547">Nucleotide-binding</keyword>
<dbReference type="InterPro" id="IPR036640">
    <property type="entry name" value="ABC1_TM_sf"/>
</dbReference>
<dbReference type="InterPro" id="IPR027417">
    <property type="entry name" value="P-loop_NTPase"/>
</dbReference>
<dbReference type="SUPFAM" id="SSF90123">
    <property type="entry name" value="ABC transporter transmembrane region"/>
    <property type="match status" value="1"/>
</dbReference>
<evidence type="ECO:0000256" key="3">
    <source>
        <dbReference type="ARBA" id="ARBA00022741"/>
    </source>
</evidence>
<evidence type="ECO:0000259" key="8">
    <source>
        <dbReference type="PROSITE" id="PS50893"/>
    </source>
</evidence>
<keyword evidence="2 7" id="KW-0812">Transmembrane</keyword>
<keyword evidence="6 7" id="KW-0472">Membrane</keyword>
<evidence type="ECO:0000313" key="10">
    <source>
        <dbReference type="EMBL" id="MFD1800319.1"/>
    </source>
</evidence>
<dbReference type="PROSITE" id="PS50893">
    <property type="entry name" value="ABC_TRANSPORTER_2"/>
    <property type="match status" value="1"/>
</dbReference>
<feature type="domain" description="ABC transmembrane type-1" evidence="9">
    <location>
        <begin position="19"/>
        <end position="309"/>
    </location>
</feature>
<evidence type="ECO:0000313" key="11">
    <source>
        <dbReference type="Proteomes" id="UP001597285"/>
    </source>
</evidence>
<dbReference type="Gene3D" id="3.40.50.300">
    <property type="entry name" value="P-loop containing nucleotide triphosphate hydrolases"/>
    <property type="match status" value="1"/>
</dbReference>
<feature type="transmembrane region" description="Helical" evidence="7">
    <location>
        <begin position="133"/>
        <end position="156"/>
    </location>
</feature>
<dbReference type="EMBL" id="JBHUFF010000020">
    <property type="protein sequence ID" value="MFD1800319.1"/>
    <property type="molecule type" value="Genomic_DNA"/>
</dbReference>
<proteinExistence type="predicted"/>
<accession>A0ABW4NQE5</accession>
<dbReference type="Pfam" id="PF00664">
    <property type="entry name" value="ABC_membrane"/>
    <property type="match status" value="1"/>
</dbReference>
<comment type="caution">
    <text evidence="10">The sequence shown here is derived from an EMBL/GenBank/DDBJ whole genome shotgun (WGS) entry which is preliminary data.</text>
</comment>
<feature type="transmembrane region" description="Helical" evidence="7">
    <location>
        <begin position="162"/>
        <end position="181"/>
    </location>
</feature>
<organism evidence="10 11">
    <name type="scientific">Carnobacterium antarcticum</name>
    <dbReference type="NCBI Taxonomy" id="2126436"/>
    <lineage>
        <taxon>Bacteria</taxon>
        <taxon>Bacillati</taxon>
        <taxon>Bacillota</taxon>
        <taxon>Bacilli</taxon>
        <taxon>Lactobacillales</taxon>
        <taxon>Carnobacteriaceae</taxon>
        <taxon>Carnobacterium</taxon>
    </lineage>
</organism>
<keyword evidence="11" id="KW-1185">Reference proteome</keyword>
<evidence type="ECO:0000256" key="5">
    <source>
        <dbReference type="ARBA" id="ARBA00022989"/>
    </source>
</evidence>
<gene>
    <name evidence="10" type="ORF">ACFSBK_10720</name>
</gene>
<dbReference type="PANTHER" id="PTHR43394">
    <property type="entry name" value="ATP-DEPENDENT PERMEASE MDL1, MITOCHONDRIAL"/>
    <property type="match status" value="1"/>
</dbReference>
<dbReference type="GO" id="GO:0005524">
    <property type="term" value="F:ATP binding"/>
    <property type="evidence" value="ECO:0007669"/>
    <property type="project" value="UniProtKB-KW"/>
</dbReference>
<feature type="transmembrane region" description="Helical" evidence="7">
    <location>
        <begin position="58"/>
        <end position="87"/>
    </location>
</feature>
<evidence type="ECO:0000259" key="9">
    <source>
        <dbReference type="PROSITE" id="PS50929"/>
    </source>
</evidence>
<dbReference type="CDD" id="cd03254">
    <property type="entry name" value="ABCC_Glucan_exporter_like"/>
    <property type="match status" value="1"/>
</dbReference>
<evidence type="ECO:0000256" key="1">
    <source>
        <dbReference type="ARBA" id="ARBA00004651"/>
    </source>
</evidence>
<keyword evidence="5 7" id="KW-1133">Transmembrane helix</keyword>
<dbReference type="InterPro" id="IPR003439">
    <property type="entry name" value="ABC_transporter-like_ATP-bd"/>
</dbReference>
<evidence type="ECO:0000256" key="4">
    <source>
        <dbReference type="ARBA" id="ARBA00022840"/>
    </source>
</evidence>
<comment type="subcellular location">
    <subcellularLocation>
        <location evidence="1">Cell membrane</location>
        <topology evidence="1">Multi-pass membrane protein</topology>
    </subcellularLocation>
</comment>
<dbReference type="InterPro" id="IPR017871">
    <property type="entry name" value="ABC_transporter-like_CS"/>
</dbReference>
<dbReference type="SUPFAM" id="SSF52540">
    <property type="entry name" value="P-loop containing nucleoside triphosphate hydrolases"/>
    <property type="match status" value="1"/>
</dbReference>
<dbReference type="PROSITE" id="PS50929">
    <property type="entry name" value="ABC_TM1F"/>
    <property type="match status" value="1"/>
</dbReference>
<feature type="transmembrane region" description="Helical" evidence="7">
    <location>
        <begin position="260"/>
        <end position="287"/>
    </location>
</feature>
<dbReference type="PANTHER" id="PTHR43394:SF1">
    <property type="entry name" value="ATP-BINDING CASSETTE SUB-FAMILY B MEMBER 10, MITOCHONDRIAL"/>
    <property type="match status" value="1"/>
</dbReference>
<name>A0ABW4NQE5_9LACT</name>
<dbReference type="PROSITE" id="PS00211">
    <property type="entry name" value="ABC_TRANSPORTER_1"/>
    <property type="match status" value="1"/>
</dbReference>
<dbReference type="Proteomes" id="UP001597285">
    <property type="component" value="Unassembled WGS sequence"/>
</dbReference>
<protein>
    <submittedName>
        <fullName evidence="10">ABC transporter ATP-binding protein</fullName>
    </submittedName>
</protein>
<dbReference type="Pfam" id="PF00005">
    <property type="entry name" value="ABC_tran"/>
    <property type="match status" value="1"/>
</dbReference>
<evidence type="ECO:0000256" key="6">
    <source>
        <dbReference type="ARBA" id="ARBA00023136"/>
    </source>
</evidence>
<reference evidence="11" key="1">
    <citation type="journal article" date="2019" name="Int. J. Syst. Evol. Microbiol.">
        <title>The Global Catalogue of Microorganisms (GCM) 10K type strain sequencing project: providing services to taxonomists for standard genome sequencing and annotation.</title>
        <authorList>
            <consortium name="The Broad Institute Genomics Platform"/>
            <consortium name="The Broad Institute Genome Sequencing Center for Infectious Disease"/>
            <person name="Wu L."/>
            <person name="Ma J."/>
        </authorList>
    </citation>
    <scope>NUCLEOTIDE SEQUENCE [LARGE SCALE GENOMIC DNA]</scope>
    <source>
        <strain evidence="11">KCTC 42143</strain>
    </source>
</reference>